<dbReference type="KEGG" id="pcw:110223986"/>
<dbReference type="PRINTS" id="PR01534">
    <property type="entry name" value="VOMERONASL1R"/>
</dbReference>
<dbReference type="AlphaFoldDB" id="A0A6P5M413"/>
<dbReference type="GO" id="GO:0019236">
    <property type="term" value="P:response to pheromone"/>
    <property type="evidence" value="ECO:0007669"/>
    <property type="project" value="UniProtKB-KW"/>
</dbReference>
<feature type="transmembrane region" description="Helical" evidence="13">
    <location>
        <begin position="12"/>
        <end position="30"/>
    </location>
</feature>
<keyword evidence="12 13" id="KW-0807">Transducer</keyword>
<evidence type="ECO:0000256" key="11">
    <source>
        <dbReference type="ARBA" id="ARBA00023180"/>
    </source>
</evidence>
<evidence type="ECO:0000256" key="1">
    <source>
        <dbReference type="ARBA" id="ARBA00003878"/>
    </source>
</evidence>
<dbReference type="Pfam" id="PF03402">
    <property type="entry name" value="V1R"/>
    <property type="match status" value="1"/>
</dbReference>
<dbReference type="GO" id="GO:0005886">
    <property type="term" value="C:plasma membrane"/>
    <property type="evidence" value="ECO:0007669"/>
    <property type="project" value="UniProtKB-SubCell"/>
</dbReference>
<evidence type="ECO:0000256" key="2">
    <source>
        <dbReference type="ARBA" id="ARBA00004651"/>
    </source>
</evidence>
<keyword evidence="6 13" id="KW-0812">Transmembrane</keyword>
<accession>A0A6P5M413</accession>
<keyword evidence="8 13" id="KW-0297">G-protein coupled receptor</keyword>
<evidence type="ECO:0000256" key="3">
    <source>
        <dbReference type="ARBA" id="ARBA00010663"/>
    </source>
</evidence>
<dbReference type="GeneID" id="110223986"/>
<keyword evidence="15" id="KW-1185">Reference proteome</keyword>
<feature type="transmembrane region" description="Helical" evidence="13">
    <location>
        <begin position="232"/>
        <end position="253"/>
    </location>
</feature>
<evidence type="ECO:0000256" key="6">
    <source>
        <dbReference type="ARBA" id="ARBA00022692"/>
    </source>
</evidence>
<evidence type="ECO:0000256" key="12">
    <source>
        <dbReference type="ARBA" id="ARBA00023224"/>
    </source>
</evidence>
<sequence length="313" mass="34942">MSSIKEVLGIVYFTMLSLGILGNMTLLYLHGLKYLTGHRKRLISLIISNLAFAHVLMILLRGIATIINILGWNTFLDETMGKILNYFIRVTQSLSLCNTCLLSVFQAITISPSSIKWAEVKTRAQKCIPSCCSLSWIFSLLLDIAAPMNYSTSRNSSNARWRIGQISFDLQATSIMKILICETVVDAVFVGLMICSSGYMVSVLHRHSQQVQHIHSISLSSRASPEIRAAKAIIMLAITFLCFNSASSPFIIYTASARETRHWGLHFMVMLSLFYPIFSPFMLITMITTDTQIPKSFATLLVLKSSFQEGLSS</sequence>
<feature type="transmembrane region" description="Helical" evidence="13">
    <location>
        <begin position="184"/>
        <end position="204"/>
    </location>
</feature>
<keyword evidence="7 13" id="KW-1133">Transmembrane helix</keyword>
<evidence type="ECO:0000256" key="13">
    <source>
        <dbReference type="RuleBase" id="RU364061"/>
    </source>
</evidence>
<keyword evidence="9 13" id="KW-0472">Membrane</keyword>
<keyword evidence="5 13" id="KW-0589">Pheromone response</keyword>
<comment type="subcellular location">
    <subcellularLocation>
        <location evidence="2 13">Cell membrane</location>
        <topology evidence="2 13">Multi-pass membrane protein</topology>
    </subcellularLocation>
</comment>
<evidence type="ECO:0000256" key="8">
    <source>
        <dbReference type="ARBA" id="ARBA00023040"/>
    </source>
</evidence>
<dbReference type="PANTHER" id="PTHR24062">
    <property type="entry name" value="VOMERONASAL TYPE-1 RECEPTOR"/>
    <property type="match status" value="1"/>
</dbReference>
<evidence type="ECO:0000256" key="10">
    <source>
        <dbReference type="ARBA" id="ARBA00023170"/>
    </source>
</evidence>
<dbReference type="RefSeq" id="XP_020865432.1">
    <property type="nucleotide sequence ID" value="XM_021009773.1"/>
</dbReference>
<evidence type="ECO:0000256" key="5">
    <source>
        <dbReference type="ARBA" id="ARBA00022507"/>
    </source>
</evidence>
<protein>
    <recommendedName>
        <fullName evidence="13">Vomeronasal type-1 receptor</fullName>
    </recommendedName>
</protein>
<feature type="transmembrane region" description="Helical" evidence="13">
    <location>
        <begin position="265"/>
        <end position="287"/>
    </location>
</feature>
<dbReference type="Gene3D" id="1.20.1070.10">
    <property type="entry name" value="Rhodopsin 7-helix transmembrane proteins"/>
    <property type="match status" value="1"/>
</dbReference>
<dbReference type="InterPro" id="IPR017452">
    <property type="entry name" value="GPCR_Rhodpsn_7TM"/>
</dbReference>
<reference evidence="16" key="1">
    <citation type="submission" date="2025-08" db="UniProtKB">
        <authorList>
            <consortium name="RefSeq"/>
        </authorList>
    </citation>
    <scope>IDENTIFICATION</scope>
    <source>
        <tissue evidence="16">Spleen</tissue>
    </source>
</reference>
<keyword evidence="10 13" id="KW-0675">Receptor</keyword>
<comment type="function">
    <text evidence="1">Putative pheromone receptor.</text>
</comment>
<dbReference type="Proteomes" id="UP000515140">
    <property type="component" value="Unplaced"/>
</dbReference>
<keyword evidence="11" id="KW-0325">Glycoprotein</keyword>
<dbReference type="InterPro" id="IPR004072">
    <property type="entry name" value="Vmron_rcpt_1"/>
</dbReference>
<organism evidence="15 16">
    <name type="scientific">Phascolarctos cinereus</name>
    <name type="common">Koala</name>
    <dbReference type="NCBI Taxonomy" id="38626"/>
    <lineage>
        <taxon>Eukaryota</taxon>
        <taxon>Metazoa</taxon>
        <taxon>Chordata</taxon>
        <taxon>Craniata</taxon>
        <taxon>Vertebrata</taxon>
        <taxon>Euteleostomi</taxon>
        <taxon>Mammalia</taxon>
        <taxon>Metatheria</taxon>
        <taxon>Diprotodontia</taxon>
        <taxon>Phascolarctidae</taxon>
        <taxon>Phascolarctos</taxon>
    </lineage>
</organism>
<feature type="transmembrane region" description="Helical" evidence="13">
    <location>
        <begin position="42"/>
        <end position="70"/>
    </location>
</feature>
<evidence type="ECO:0000256" key="7">
    <source>
        <dbReference type="ARBA" id="ARBA00022989"/>
    </source>
</evidence>
<comment type="similarity">
    <text evidence="3 13">Belongs to the G-protein coupled receptor 1 family.</text>
</comment>
<keyword evidence="4 13" id="KW-1003">Cell membrane</keyword>
<proteinExistence type="inferred from homology"/>
<dbReference type="GO" id="GO:0007606">
    <property type="term" value="P:sensory perception of chemical stimulus"/>
    <property type="evidence" value="ECO:0007669"/>
    <property type="project" value="UniProtKB-ARBA"/>
</dbReference>
<name>A0A6P5M413_PHACI</name>
<evidence type="ECO:0000259" key="14">
    <source>
        <dbReference type="PROSITE" id="PS50262"/>
    </source>
</evidence>
<dbReference type="InParanoid" id="A0A6P5M413"/>
<dbReference type="FunFam" id="1.20.1070.10:FF:000033">
    <property type="entry name" value="Vomeronasal type-1 receptor"/>
    <property type="match status" value="1"/>
</dbReference>
<dbReference type="SUPFAM" id="SSF81321">
    <property type="entry name" value="Family A G protein-coupled receptor-like"/>
    <property type="match status" value="1"/>
</dbReference>
<evidence type="ECO:0000313" key="15">
    <source>
        <dbReference type="Proteomes" id="UP000515140"/>
    </source>
</evidence>
<evidence type="ECO:0000313" key="16">
    <source>
        <dbReference type="RefSeq" id="XP_020865432.1"/>
    </source>
</evidence>
<dbReference type="GO" id="GO:0016503">
    <property type="term" value="F:pheromone receptor activity"/>
    <property type="evidence" value="ECO:0007669"/>
    <property type="project" value="InterPro"/>
</dbReference>
<gene>
    <name evidence="16" type="primary">LOC110223986</name>
</gene>
<feature type="domain" description="G-protein coupled receptors family 1 profile" evidence="14">
    <location>
        <begin position="22"/>
        <end position="283"/>
    </location>
</feature>
<evidence type="ECO:0000256" key="9">
    <source>
        <dbReference type="ARBA" id="ARBA00023136"/>
    </source>
</evidence>
<dbReference type="PROSITE" id="PS50262">
    <property type="entry name" value="G_PROTEIN_RECEP_F1_2"/>
    <property type="match status" value="1"/>
</dbReference>
<evidence type="ECO:0000256" key="4">
    <source>
        <dbReference type="ARBA" id="ARBA00022475"/>
    </source>
</evidence>